<name>A0A6A4TGJ3_SCOMX</name>
<dbReference type="GO" id="GO:0005815">
    <property type="term" value="C:microtubule organizing center"/>
    <property type="evidence" value="ECO:0007669"/>
    <property type="project" value="TreeGrafter"/>
</dbReference>
<protein>
    <recommendedName>
        <fullName evidence="3">Doublecortin domain-containing protein</fullName>
    </recommendedName>
</protein>
<dbReference type="SMART" id="SM00537">
    <property type="entry name" value="DCX"/>
    <property type="match status" value="2"/>
</dbReference>
<sequence>MPGAPGGGRSPPTKTVTVYRNGDAFFPGRKVVVNPRQVSTFDSLLTSVTRRVEAPSGAVRRLYTPVLGHTVRRLDDLRHGSVYVAAGNERFKLLDYSEITTKKPESKKKEQIQPVVHSRIVVSARWKRTTDESCTINVFTNGDVLVPPARIRIPKYTLRSWEHVLAAVTEKVHLRTGAVYRLCTLDGQPVCTSTELENNQRYVAVGAERFKALPYDQCVPRFSMRENNSTESRDVLPPIRKSRHAKDVFPHTGFGADLEHTARGQMKKPAAKPDRTKQPRQVSRNAVLFSTGEGSVFNAQNKRSEIAGAAEVQEDGQLKVDLPIDQSRSRSFRENTGAEDVVNMAFTTAVYFPQDLESHIRKNPLGTYLDNRPIQTADGTHVATSNKTVLFSRNMAEVTVGFVDTDFNRLIRSTIQYEYESFPSAQKRHGNKLQKKGVLQCYLISGATLCVKSLQAFRRMNNSDCIGLRVGPVLSHNSPFSIQRIHTAVVLAAAGHSGDKSGQVSLGLESYDSLEVTVSYGGKGKDEDLNDIPGNFSNCDDLICTSSFAYRDVDGGSR</sequence>
<dbReference type="GO" id="GO:0035556">
    <property type="term" value="P:intracellular signal transduction"/>
    <property type="evidence" value="ECO:0007669"/>
    <property type="project" value="InterPro"/>
</dbReference>
<dbReference type="SUPFAM" id="SSF89837">
    <property type="entry name" value="Doublecortin (DC)"/>
    <property type="match status" value="2"/>
</dbReference>
<dbReference type="InterPro" id="IPR036572">
    <property type="entry name" value="Doublecortin_dom_sf"/>
</dbReference>
<dbReference type="AlphaFoldDB" id="A0A6A4TGJ3"/>
<dbReference type="InterPro" id="IPR003533">
    <property type="entry name" value="Doublecortin_dom"/>
</dbReference>
<proteinExistence type="predicted"/>
<organism evidence="4 5">
    <name type="scientific">Scophthalmus maximus</name>
    <name type="common">Turbot</name>
    <name type="synonym">Psetta maxima</name>
    <dbReference type="NCBI Taxonomy" id="52904"/>
    <lineage>
        <taxon>Eukaryota</taxon>
        <taxon>Metazoa</taxon>
        <taxon>Chordata</taxon>
        <taxon>Craniata</taxon>
        <taxon>Vertebrata</taxon>
        <taxon>Euteleostomi</taxon>
        <taxon>Actinopterygii</taxon>
        <taxon>Neopterygii</taxon>
        <taxon>Teleostei</taxon>
        <taxon>Neoteleostei</taxon>
        <taxon>Acanthomorphata</taxon>
        <taxon>Carangaria</taxon>
        <taxon>Pleuronectiformes</taxon>
        <taxon>Pleuronectoidei</taxon>
        <taxon>Scophthalmidae</taxon>
        <taxon>Scophthalmus</taxon>
    </lineage>
</organism>
<dbReference type="Proteomes" id="UP000438429">
    <property type="component" value="Unassembled WGS sequence"/>
</dbReference>
<evidence type="ECO:0000256" key="1">
    <source>
        <dbReference type="ARBA" id="ARBA00022737"/>
    </source>
</evidence>
<dbReference type="Gene3D" id="3.10.20.230">
    <property type="entry name" value="Doublecortin domain"/>
    <property type="match status" value="2"/>
</dbReference>
<dbReference type="PANTHER" id="PTHR23004:SF9">
    <property type="entry name" value="DOUBLECORTIN DOMAIN-CONTAINING PROTEIN 2C"/>
    <property type="match status" value="1"/>
</dbReference>
<evidence type="ECO:0000313" key="5">
    <source>
        <dbReference type="Proteomes" id="UP000438429"/>
    </source>
</evidence>
<dbReference type="FunFam" id="3.10.20.230:FF:000004">
    <property type="entry name" value="Doublecortin domain containing 2"/>
    <property type="match status" value="1"/>
</dbReference>
<dbReference type="PROSITE" id="PS50309">
    <property type="entry name" value="DC"/>
    <property type="match status" value="2"/>
</dbReference>
<dbReference type="PANTHER" id="PTHR23004">
    <property type="entry name" value="DOUBLECORTIN DOMAIN CONTAINING 2"/>
    <property type="match status" value="1"/>
</dbReference>
<dbReference type="GO" id="GO:0005874">
    <property type="term" value="C:microtubule"/>
    <property type="evidence" value="ECO:0007669"/>
    <property type="project" value="TreeGrafter"/>
</dbReference>
<evidence type="ECO:0000313" key="4">
    <source>
        <dbReference type="EMBL" id="KAF0044315.1"/>
    </source>
</evidence>
<feature type="region of interest" description="Disordered" evidence="2">
    <location>
        <begin position="262"/>
        <end position="282"/>
    </location>
</feature>
<evidence type="ECO:0000259" key="3">
    <source>
        <dbReference type="PROSITE" id="PS50309"/>
    </source>
</evidence>
<feature type="domain" description="Doublecortin" evidence="3">
    <location>
        <begin position="134"/>
        <end position="216"/>
    </location>
</feature>
<keyword evidence="1" id="KW-0677">Repeat</keyword>
<reference evidence="4 5" key="1">
    <citation type="submission" date="2019-06" db="EMBL/GenBank/DDBJ databases">
        <title>Draft genomes of female and male turbot (Scophthalmus maximus).</title>
        <authorList>
            <person name="Xu H."/>
            <person name="Xu X.-W."/>
            <person name="Shao C."/>
            <person name="Chen S."/>
        </authorList>
    </citation>
    <scope>NUCLEOTIDE SEQUENCE [LARGE SCALE GENOMIC DNA]</scope>
    <source>
        <strain evidence="4">Ysfricsl-2016a</strain>
        <tissue evidence="4">Blood</tissue>
    </source>
</reference>
<evidence type="ECO:0000256" key="2">
    <source>
        <dbReference type="SAM" id="MobiDB-lite"/>
    </source>
</evidence>
<dbReference type="Pfam" id="PF03607">
    <property type="entry name" value="DCX"/>
    <property type="match status" value="2"/>
</dbReference>
<gene>
    <name evidence="4" type="ORF">F2P81_003473</name>
</gene>
<accession>A0A6A4TGJ3</accession>
<feature type="domain" description="Doublecortin" evidence="3">
    <location>
        <begin position="14"/>
        <end position="97"/>
    </location>
</feature>
<dbReference type="CDD" id="cd17071">
    <property type="entry name" value="DCX1_DCDC2_like"/>
    <property type="match status" value="1"/>
</dbReference>
<comment type="caution">
    <text evidence="4">The sequence shown here is derived from an EMBL/GenBank/DDBJ whole genome shotgun (WGS) entry which is preliminary data.</text>
</comment>
<feature type="non-terminal residue" evidence="4">
    <location>
        <position position="558"/>
    </location>
</feature>
<dbReference type="EMBL" id="VEVO01000003">
    <property type="protein sequence ID" value="KAF0044315.1"/>
    <property type="molecule type" value="Genomic_DNA"/>
</dbReference>